<dbReference type="InterPro" id="IPR036691">
    <property type="entry name" value="Endo/exonu/phosph_ase_sf"/>
</dbReference>
<dbReference type="GO" id="GO:0007508">
    <property type="term" value="P:larval heart development"/>
    <property type="evidence" value="ECO:0007669"/>
    <property type="project" value="TreeGrafter"/>
</dbReference>
<dbReference type="GO" id="GO:0061343">
    <property type="term" value="P:cell adhesion involved in heart morphogenesis"/>
    <property type="evidence" value="ECO:0007669"/>
    <property type="project" value="TreeGrafter"/>
</dbReference>
<organism evidence="2 3">
    <name type="scientific">Hirundo rustica rustica</name>
    <dbReference type="NCBI Taxonomy" id="333673"/>
    <lineage>
        <taxon>Eukaryota</taxon>
        <taxon>Metazoa</taxon>
        <taxon>Chordata</taxon>
        <taxon>Craniata</taxon>
        <taxon>Vertebrata</taxon>
        <taxon>Euteleostomi</taxon>
        <taxon>Archelosauria</taxon>
        <taxon>Archosauria</taxon>
        <taxon>Dinosauria</taxon>
        <taxon>Saurischia</taxon>
        <taxon>Theropoda</taxon>
        <taxon>Coelurosauria</taxon>
        <taxon>Aves</taxon>
        <taxon>Neognathae</taxon>
        <taxon>Neoaves</taxon>
        <taxon>Telluraves</taxon>
        <taxon>Australaves</taxon>
        <taxon>Passeriformes</taxon>
        <taxon>Sylvioidea</taxon>
        <taxon>Hirundinidae</taxon>
        <taxon>Hirundo</taxon>
    </lineage>
</organism>
<accession>A0A3M0LDJ8</accession>
<dbReference type="OrthoDB" id="6152807at2759"/>
<dbReference type="PANTHER" id="PTHR33395:SF22">
    <property type="entry name" value="REVERSE TRANSCRIPTASE DOMAIN-CONTAINING PROTEIN"/>
    <property type="match status" value="1"/>
</dbReference>
<dbReference type="Proteomes" id="UP000269221">
    <property type="component" value="Unassembled WGS sequence"/>
</dbReference>
<feature type="domain" description="Endonuclease/exonuclease/phosphatase" evidence="1">
    <location>
        <begin position="68"/>
        <end position="168"/>
    </location>
</feature>
<name>A0A3M0LDJ8_HIRRU</name>
<dbReference type="GO" id="GO:0003824">
    <property type="term" value="F:catalytic activity"/>
    <property type="evidence" value="ECO:0007669"/>
    <property type="project" value="InterPro"/>
</dbReference>
<dbReference type="Pfam" id="PF14529">
    <property type="entry name" value="Exo_endo_phos_2"/>
    <property type="match status" value="1"/>
</dbReference>
<sequence length="253" mass="29091">MSHIAGALLWMATSSLEETGREKGGGVALYIRMAFDAIDIIISNDEVECLWVRIKGKANMTNILLGFYYGPPNQEEVDNLFYKQLENVSGALVLVGDFNLPDICWKLNTAERRQSRKFLECIEDNFLQLVSEPTRGRTMLDQLFTNRDGLVGDVVVEGHLGHSDHEIVEFSIFGEVRRSINKTLILDFRSADFDLFRRLIQRVPWEVVFKNKGVQERWACFKTEILRAQEQTVPVCQKTSRKGKRPAWMVTRF</sequence>
<dbReference type="SUPFAM" id="SSF56219">
    <property type="entry name" value="DNase I-like"/>
    <property type="match status" value="1"/>
</dbReference>
<dbReference type="EMBL" id="QRBI01000093">
    <property type="protein sequence ID" value="RMC22044.1"/>
    <property type="molecule type" value="Genomic_DNA"/>
</dbReference>
<dbReference type="Gene3D" id="3.60.10.10">
    <property type="entry name" value="Endonuclease/exonuclease/phosphatase"/>
    <property type="match status" value="1"/>
</dbReference>
<evidence type="ECO:0000313" key="3">
    <source>
        <dbReference type="Proteomes" id="UP000269221"/>
    </source>
</evidence>
<dbReference type="GO" id="GO:0031012">
    <property type="term" value="C:extracellular matrix"/>
    <property type="evidence" value="ECO:0007669"/>
    <property type="project" value="TreeGrafter"/>
</dbReference>
<evidence type="ECO:0000313" key="2">
    <source>
        <dbReference type="EMBL" id="RMC22044.1"/>
    </source>
</evidence>
<keyword evidence="3" id="KW-1185">Reference proteome</keyword>
<evidence type="ECO:0000259" key="1">
    <source>
        <dbReference type="Pfam" id="PF14529"/>
    </source>
</evidence>
<dbReference type="PANTHER" id="PTHR33395">
    <property type="entry name" value="TRANSCRIPTASE, PUTATIVE-RELATED-RELATED"/>
    <property type="match status" value="1"/>
</dbReference>
<gene>
    <name evidence="2" type="ORF">DUI87_02915</name>
</gene>
<protein>
    <recommendedName>
        <fullName evidence="1">Endonuclease/exonuclease/phosphatase domain-containing protein</fullName>
    </recommendedName>
</protein>
<comment type="caution">
    <text evidence="2">The sequence shown here is derived from an EMBL/GenBank/DDBJ whole genome shotgun (WGS) entry which is preliminary data.</text>
</comment>
<dbReference type="AlphaFoldDB" id="A0A3M0LDJ8"/>
<reference evidence="2 3" key="1">
    <citation type="submission" date="2018-07" db="EMBL/GenBank/DDBJ databases">
        <title>A high quality draft genome assembly of the barn swallow (H. rustica rustica).</title>
        <authorList>
            <person name="Formenti G."/>
            <person name="Chiara M."/>
            <person name="Poveda L."/>
            <person name="Francoijs K.-J."/>
            <person name="Bonisoli-Alquati A."/>
            <person name="Canova L."/>
            <person name="Gianfranceschi L."/>
            <person name="Horner D.S."/>
            <person name="Saino N."/>
        </authorList>
    </citation>
    <scope>NUCLEOTIDE SEQUENCE [LARGE SCALE GENOMIC DNA]</scope>
    <source>
        <strain evidence="2">Chelidonia</strain>
        <tissue evidence="2">Blood</tissue>
    </source>
</reference>
<dbReference type="InterPro" id="IPR005135">
    <property type="entry name" value="Endo/exonuclease/phosphatase"/>
</dbReference>
<proteinExistence type="predicted"/>